<dbReference type="GO" id="GO:0004674">
    <property type="term" value="F:protein serine/threonine kinase activity"/>
    <property type="evidence" value="ECO:0007669"/>
    <property type="project" value="UniProtKB-KW"/>
</dbReference>
<evidence type="ECO:0000256" key="1">
    <source>
        <dbReference type="ARBA" id="ARBA00022527"/>
    </source>
</evidence>
<keyword evidence="4" id="KW-1185">Reference proteome</keyword>
<dbReference type="PANTHER" id="PTHR35526">
    <property type="entry name" value="ANTI-SIGMA-F FACTOR RSBW-RELATED"/>
    <property type="match status" value="1"/>
</dbReference>
<gene>
    <name evidence="3" type="ORF">DCMF_01740</name>
</gene>
<dbReference type="KEGG" id="fwa:DCMF_01740"/>
<keyword evidence="3" id="KW-0418">Kinase</keyword>
<proteinExistence type="predicted"/>
<dbReference type="SUPFAM" id="SSF55874">
    <property type="entry name" value="ATPase domain of HSP90 chaperone/DNA topoisomerase II/histidine kinase"/>
    <property type="match status" value="1"/>
</dbReference>
<dbReference type="InterPro" id="IPR003594">
    <property type="entry name" value="HATPase_dom"/>
</dbReference>
<accession>A0A3G1KMJ9</accession>
<dbReference type="AlphaFoldDB" id="A0A3G1KMJ9"/>
<name>A0A3G1KMJ9_FORW1</name>
<keyword evidence="3" id="KW-0808">Transferase</keyword>
<dbReference type="CDD" id="cd16936">
    <property type="entry name" value="HATPase_RsbW-like"/>
    <property type="match status" value="1"/>
</dbReference>
<reference evidence="3 4" key="1">
    <citation type="submission" date="2016-10" db="EMBL/GenBank/DDBJ databases">
        <title>Complete Genome Sequence of Peptococcaceae strain DCMF.</title>
        <authorList>
            <person name="Edwards R.J."/>
            <person name="Holland S.I."/>
            <person name="Deshpande N.P."/>
            <person name="Wong Y.K."/>
            <person name="Ertan H."/>
            <person name="Manefield M."/>
            <person name="Russell T.L."/>
            <person name="Lee M.J."/>
        </authorList>
    </citation>
    <scope>NUCLEOTIDE SEQUENCE [LARGE SCALE GENOMIC DNA]</scope>
    <source>
        <strain evidence="3 4">DCMF</strain>
    </source>
</reference>
<evidence type="ECO:0000313" key="4">
    <source>
        <dbReference type="Proteomes" id="UP000323521"/>
    </source>
</evidence>
<protein>
    <submittedName>
        <fullName evidence="3">Serine/threonine protein kinase</fullName>
    </submittedName>
</protein>
<dbReference type="Pfam" id="PF13581">
    <property type="entry name" value="HATPase_c_2"/>
    <property type="match status" value="1"/>
</dbReference>
<keyword evidence="1 3" id="KW-0723">Serine/threonine-protein kinase</keyword>
<dbReference type="InterPro" id="IPR050267">
    <property type="entry name" value="Anti-sigma-factor_SerPK"/>
</dbReference>
<dbReference type="Proteomes" id="UP000323521">
    <property type="component" value="Chromosome"/>
</dbReference>
<organism evidence="3 4">
    <name type="scientific">Formimonas warabiya</name>
    <dbReference type="NCBI Taxonomy" id="1761012"/>
    <lineage>
        <taxon>Bacteria</taxon>
        <taxon>Bacillati</taxon>
        <taxon>Bacillota</taxon>
        <taxon>Clostridia</taxon>
        <taxon>Eubacteriales</taxon>
        <taxon>Peptococcaceae</taxon>
        <taxon>Candidatus Formimonas</taxon>
    </lineage>
</organism>
<dbReference type="InterPro" id="IPR036890">
    <property type="entry name" value="HATPase_C_sf"/>
</dbReference>
<evidence type="ECO:0000259" key="2">
    <source>
        <dbReference type="Pfam" id="PF13581"/>
    </source>
</evidence>
<dbReference type="Gene3D" id="3.30.565.10">
    <property type="entry name" value="Histidine kinase-like ATPase, C-terminal domain"/>
    <property type="match status" value="1"/>
</dbReference>
<feature type="domain" description="Histidine kinase/HSP90-like ATPase" evidence="2">
    <location>
        <begin position="12"/>
        <end position="136"/>
    </location>
</feature>
<dbReference type="EMBL" id="CP017634">
    <property type="protein sequence ID" value="ATW23681.1"/>
    <property type="molecule type" value="Genomic_DNA"/>
</dbReference>
<sequence>MNLKHVHVCLKNKLEEIPTLAQTIEDFAAANNLPDQPIFQVNLCLDELLTNTISYGFPEGGEHEITVEIDLQGKTLVIATRDDGLAFNPLEQSEPDTGQSLEERPIGGLGIHLVRTMMDEIEYRYESGQNVLVMKKQIKN</sequence>
<evidence type="ECO:0000313" key="3">
    <source>
        <dbReference type="EMBL" id="ATW23681.1"/>
    </source>
</evidence>